<reference evidence="2" key="1">
    <citation type="submission" date="2016-10" db="EMBL/GenBank/DDBJ databases">
        <authorList>
            <person name="Varghese N."/>
            <person name="Submissions S."/>
        </authorList>
    </citation>
    <scope>NUCLEOTIDE SEQUENCE [LARGE SCALE GENOMIC DNA]</scope>
    <source>
        <strain evidence="2">DSM 16858</strain>
    </source>
</reference>
<name>A0A1I0KDM4_9BACT</name>
<proteinExistence type="predicted"/>
<evidence type="ECO:0000313" key="1">
    <source>
        <dbReference type="EMBL" id="SEU21699.1"/>
    </source>
</evidence>
<keyword evidence="2" id="KW-1185">Reference proteome</keyword>
<dbReference type="AlphaFoldDB" id="A0A1I0KDM4"/>
<accession>A0A1I0KDM4</accession>
<sequence>MTFMAPLAASADPASTVLSAYENGFGRTPDQGELNYWGGRIADGSANYDTIIAAIKASFPNHQHNQDVAISNAYARGFGRAPEPWERVNWRNGLQGGGLIYNDIINAIKGSFPNHPSAQEFAIYAAYKQGFGRSPFEGEVAGWMNGLQGGTLIYTDIINAIRSSFPNHLENQDIAITAAYFDGFGREPFSHEREGWRNGLQGGGLIYQDIMNAIRSSYPNHPLNQDTAINAAYQKMFWRSPDAGEISYWRGRLNSGSMTFEDMRIEIAHTLSVPQLVEVQLRYSLSTPFNKPYSDHWKRGFTGIDSTNQQILGSTYSFMMALLGRTRDKAYSKTLANGAVACFSAITRFNSPLVTQYLNRQISFEQWQKLTYDFAIKTIAEWMAANPPPGQSWMYTITPNGQTPIVLVNTTGMFGNQTLVPNLADFVRIADIHVNHDLKIAANTAAFESINFVGTANESFFFDMGSIDYDINAMDFYY</sequence>
<evidence type="ECO:0000313" key="2">
    <source>
        <dbReference type="Proteomes" id="UP000199181"/>
    </source>
</evidence>
<dbReference type="Proteomes" id="UP000199181">
    <property type="component" value="Unassembled WGS sequence"/>
</dbReference>
<gene>
    <name evidence="1" type="ORF">SAMN05443639_11040</name>
</gene>
<protein>
    <recommendedName>
        <fullName evidence="3">DUF4214 domain-containing protein</fullName>
    </recommendedName>
</protein>
<organism evidence="1 2">
    <name type="scientific">Stigmatella erecta</name>
    <dbReference type="NCBI Taxonomy" id="83460"/>
    <lineage>
        <taxon>Bacteria</taxon>
        <taxon>Pseudomonadati</taxon>
        <taxon>Myxococcota</taxon>
        <taxon>Myxococcia</taxon>
        <taxon>Myxococcales</taxon>
        <taxon>Cystobacterineae</taxon>
        <taxon>Archangiaceae</taxon>
        <taxon>Stigmatella</taxon>
    </lineage>
</organism>
<dbReference type="EMBL" id="FOIJ01000010">
    <property type="protein sequence ID" value="SEU21699.1"/>
    <property type="molecule type" value="Genomic_DNA"/>
</dbReference>
<evidence type="ECO:0008006" key="3">
    <source>
        <dbReference type="Google" id="ProtNLM"/>
    </source>
</evidence>